<dbReference type="AlphaFoldDB" id="L1LFW1"/>
<name>L1LFW1_THEEQ</name>
<dbReference type="Proteomes" id="UP000031512">
    <property type="component" value="Unassembled WGS sequence"/>
</dbReference>
<comment type="caution">
    <text evidence="2">The sequence shown here is derived from an EMBL/GenBank/DDBJ whole genome shotgun (WGS) entry which is preliminary data.</text>
</comment>
<protein>
    <submittedName>
        <fullName evidence="2">Uncharacterized protein</fullName>
    </submittedName>
</protein>
<proteinExistence type="predicted"/>
<dbReference type="VEuPathDB" id="PiroplasmaDB:BEWA_041970"/>
<sequence length="510" mass="56640">MPAQPGVTVDIKEDVPHGQGSTKIYGPPDQEVKLTKKENPRGSGFWKFTHTKKGRKHFSIREIQYNKQNTDGIDIYPGTKFKSLAVWYWIYDQSMNNPLLIEIWDENNEYKYRVSNGNWKCWQHLDGYSDPQNSPLIGKDIEKELDKLNCSFNDAVTIDISMNVSENNQSYCCGKHDHSKISVEKSVVSVNRLKSIDYYVHTVNTGVHVAKIKYDENCIDSQVRMIKSHALTLSISVPISVSVFYSCTDPKLIYLDTSKTSTEIQVTGWHQREGKNRHRWTEVSDGPKEAPDSIRESNNEDEFNKLKDVLESAVVDSADMEEPDVPELEDLEEEDEEEEEIKRGEKQVPDAGRGEYSNEDDGAGEDHIKKLLNGLLDFGLNVATKLGPVAVGVAEVAKEAAPGVFRVLSLGNPSSATYSPKGSQPQIKLALPEEYTGSPAPNPEPAPLKLSSEESLPTSKESTSALTVVAPAGISIGYIISSVCGGSAAVGIAGWKLYNRYKGDPWVRQI</sequence>
<evidence type="ECO:0000313" key="2">
    <source>
        <dbReference type="EMBL" id="EKX74159.1"/>
    </source>
</evidence>
<dbReference type="GeneID" id="15807607"/>
<dbReference type="KEGG" id="beq:BEWA_041970"/>
<feature type="compositionally biased region" description="Acidic residues" evidence="1">
    <location>
        <begin position="318"/>
        <end position="339"/>
    </location>
</feature>
<gene>
    <name evidence="2" type="ORF">BEWA_041970</name>
</gene>
<feature type="region of interest" description="Disordered" evidence="1">
    <location>
        <begin position="268"/>
        <end position="302"/>
    </location>
</feature>
<dbReference type="EMBL" id="ACOU01000002">
    <property type="protein sequence ID" value="EKX74159.1"/>
    <property type="molecule type" value="Genomic_DNA"/>
</dbReference>
<accession>L1LFW1</accession>
<feature type="region of interest" description="Disordered" evidence="1">
    <location>
        <begin position="1"/>
        <end position="36"/>
    </location>
</feature>
<evidence type="ECO:0000256" key="1">
    <source>
        <dbReference type="SAM" id="MobiDB-lite"/>
    </source>
</evidence>
<feature type="region of interest" description="Disordered" evidence="1">
    <location>
        <begin position="433"/>
        <end position="458"/>
    </location>
</feature>
<dbReference type="RefSeq" id="XP_004833611.1">
    <property type="nucleotide sequence ID" value="XM_004833554.1"/>
</dbReference>
<keyword evidence="3" id="KW-1185">Reference proteome</keyword>
<organism evidence="2 3">
    <name type="scientific">Theileria equi strain WA</name>
    <dbReference type="NCBI Taxonomy" id="1537102"/>
    <lineage>
        <taxon>Eukaryota</taxon>
        <taxon>Sar</taxon>
        <taxon>Alveolata</taxon>
        <taxon>Apicomplexa</taxon>
        <taxon>Aconoidasida</taxon>
        <taxon>Piroplasmida</taxon>
        <taxon>Theileriidae</taxon>
        <taxon>Theileria</taxon>
    </lineage>
</organism>
<evidence type="ECO:0000313" key="3">
    <source>
        <dbReference type="Proteomes" id="UP000031512"/>
    </source>
</evidence>
<feature type="region of interest" description="Disordered" evidence="1">
    <location>
        <begin position="314"/>
        <end position="364"/>
    </location>
</feature>
<reference evidence="2 3" key="1">
    <citation type="journal article" date="2012" name="BMC Genomics">
        <title>Comparative genomic analysis and phylogenetic position of Theileria equi.</title>
        <authorList>
            <person name="Kappmeyer L.S."/>
            <person name="Thiagarajan M."/>
            <person name="Herndon D.R."/>
            <person name="Ramsay J.D."/>
            <person name="Caler E."/>
            <person name="Djikeng A."/>
            <person name="Gillespie J.J."/>
            <person name="Lau A.O."/>
            <person name="Roalson E.H."/>
            <person name="Silva J.C."/>
            <person name="Silva M.G."/>
            <person name="Suarez C.E."/>
            <person name="Ueti M.W."/>
            <person name="Nene V.M."/>
            <person name="Mealey R.H."/>
            <person name="Knowles D.P."/>
            <person name="Brayton K.A."/>
        </authorList>
    </citation>
    <scope>NUCLEOTIDE SEQUENCE [LARGE SCALE GENOMIC DNA]</scope>
    <source>
        <strain evidence="2 3">WA</strain>
    </source>
</reference>
<feature type="compositionally biased region" description="Basic and acidic residues" evidence="1">
    <location>
        <begin position="270"/>
        <end position="302"/>
    </location>
</feature>